<dbReference type="EMBL" id="KV417551">
    <property type="protein sequence ID" value="KZP20988.1"/>
    <property type="molecule type" value="Genomic_DNA"/>
</dbReference>
<dbReference type="Proteomes" id="UP000076532">
    <property type="component" value="Unassembled WGS sequence"/>
</dbReference>
<dbReference type="OrthoDB" id="2900625at2759"/>
<dbReference type="PANTHER" id="PTHR46758">
    <property type="entry name" value="MYND DOMAIN-CONTAINING"/>
    <property type="match status" value="1"/>
</dbReference>
<dbReference type="SUPFAM" id="SSF144232">
    <property type="entry name" value="HIT/MYND zinc finger-like"/>
    <property type="match status" value="1"/>
</dbReference>
<keyword evidence="7" id="KW-1185">Reference proteome</keyword>
<evidence type="ECO:0000313" key="6">
    <source>
        <dbReference type="EMBL" id="KZP20988.1"/>
    </source>
</evidence>
<dbReference type="STRING" id="436010.A0A166JLA4"/>
<evidence type="ECO:0000256" key="3">
    <source>
        <dbReference type="ARBA" id="ARBA00022833"/>
    </source>
</evidence>
<keyword evidence="3" id="KW-0862">Zinc</keyword>
<dbReference type="Pfam" id="PF01753">
    <property type="entry name" value="zf-MYND"/>
    <property type="match status" value="1"/>
</dbReference>
<evidence type="ECO:0000259" key="5">
    <source>
        <dbReference type="PROSITE" id="PS50865"/>
    </source>
</evidence>
<accession>A0A166JLA4</accession>
<feature type="domain" description="MYND-type" evidence="5">
    <location>
        <begin position="373"/>
        <end position="415"/>
    </location>
</feature>
<dbReference type="AlphaFoldDB" id="A0A166JLA4"/>
<dbReference type="InterPro" id="IPR002893">
    <property type="entry name" value="Znf_MYND"/>
</dbReference>
<keyword evidence="2 4" id="KW-0863">Zinc-finger</keyword>
<dbReference type="InterPro" id="IPR044508">
    <property type="entry name" value="At5g50450/At1g67340-like"/>
</dbReference>
<dbReference type="PROSITE" id="PS50865">
    <property type="entry name" value="ZF_MYND_2"/>
    <property type="match status" value="1"/>
</dbReference>
<sequence length="559" mass="61813">MGVLEIFYRNLNASRVPDSEASESLASSLAFTSLLGLTNLGKLGNDKAGRQAAERLLKSWPGIFKWAFYFFTVRVKSTAQTPQIRRSGMDILSGMLYSICGEEAVRLAVLDTPGALEMATFIWFFEDSVPAPSMIDSPICTMVLDCLLRMGDVGNLNRVVAASGGNADGMAKLVMKRIKSEMRKPAIDIMHATPSIDPLGKFSQPVQHPLRYAFVAQGAVGTVTHLLLACIAQRATSQTTGHPQEIAGCFAYIRNAMQSDCTDGFTWVSEAVKAGLLLAFVNASPHYSTLPTQHQEFILVIIELIVPRYLVYRTVINNVHAALAIAQASPYIASVFRGPAKDAWEAFVRLAEDRKAFERHSMPLQVLLIVCDNAKCLKTAPKAQFRQCSACMNTNYCSRECQTIAWKEGDHKTMCKLKKQERIENKTSISKTDAFFINKLSFRDTLRNLDHIKTKAASTYPGMPLYALIVKIDYTCYPEIYAVSPLAGYQRGVTQEPRHAALLDRVREDPRQWTVVEAMVAHGEGGRLLMSARSNLWALPPDTLSRELQDGGSLSAEVD</sequence>
<organism evidence="6 7">
    <name type="scientific">Athelia psychrophila</name>
    <dbReference type="NCBI Taxonomy" id="1759441"/>
    <lineage>
        <taxon>Eukaryota</taxon>
        <taxon>Fungi</taxon>
        <taxon>Dikarya</taxon>
        <taxon>Basidiomycota</taxon>
        <taxon>Agaricomycotina</taxon>
        <taxon>Agaricomycetes</taxon>
        <taxon>Agaricomycetidae</taxon>
        <taxon>Atheliales</taxon>
        <taxon>Atheliaceae</taxon>
        <taxon>Athelia</taxon>
    </lineage>
</organism>
<dbReference type="PANTHER" id="PTHR46758:SF2">
    <property type="entry name" value="OJ1485_B09.11 PROTEIN"/>
    <property type="match status" value="1"/>
</dbReference>
<evidence type="ECO:0000256" key="4">
    <source>
        <dbReference type="PROSITE-ProRule" id="PRU00134"/>
    </source>
</evidence>
<gene>
    <name evidence="6" type="ORF">FIBSPDRAFT_741512</name>
</gene>
<evidence type="ECO:0000313" key="7">
    <source>
        <dbReference type="Proteomes" id="UP000076532"/>
    </source>
</evidence>
<reference evidence="6 7" key="1">
    <citation type="journal article" date="2016" name="Mol. Biol. Evol.">
        <title>Comparative Genomics of Early-Diverging Mushroom-Forming Fungi Provides Insights into the Origins of Lignocellulose Decay Capabilities.</title>
        <authorList>
            <person name="Nagy L.G."/>
            <person name="Riley R."/>
            <person name="Tritt A."/>
            <person name="Adam C."/>
            <person name="Daum C."/>
            <person name="Floudas D."/>
            <person name="Sun H."/>
            <person name="Yadav J.S."/>
            <person name="Pangilinan J."/>
            <person name="Larsson K.H."/>
            <person name="Matsuura K."/>
            <person name="Barry K."/>
            <person name="Labutti K."/>
            <person name="Kuo R."/>
            <person name="Ohm R.A."/>
            <person name="Bhattacharya S.S."/>
            <person name="Shirouzu T."/>
            <person name="Yoshinaga Y."/>
            <person name="Martin F.M."/>
            <person name="Grigoriev I.V."/>
            <person name="Hibbett D.S."/>
        </authorList>
    </citation>
    <scope>NUCLEOTIDE SEQUENCE [LARGE SCALE GENOMIC DNA]</scope>
    <source>
        <strain evidence="6 7">CBS 109695</strain>
    </source>
</reference>
<keyword evidence="1" id="KW-0479">Metal-binding</keyword>
<name>A0A166JLA4_9AGAM</name>
<dbReference type="GO" id="GO:0008270">
    <property type="term" value="F:zinc ion binding"/>
    <property type="evidence" value="ECO:0007669"/>
    <property type="project" value="UniProtKB-KW"/>
</dbReference>
<dbReference type="Gene3D" id="6.10.140.2220">
    <property type="match status" value="1"/>
</dbReference>
<protein>
    <recommendedName>
        <fullName evidence="5">MYND-type domain-containing protein</fullName>
    </recommendedName>
</protein>
<evidence type="ECO:0000256" key="1">
    <source>
        <dbReference type="ARBA" id="ARBA00022723"/>
    </source>
</evidence>
<proteinExistence type="predicted"/>
<evidence type="ECO:0000256" key="2">
    <source>
        <dbReference type="ARBA" id="ARBA00022771"/>
    </source>
</evidence>